<evidence type="ECO:0000313" key="3">
    <source>
        <dbReference type="EMBL" id="RPB20101.1"/>
    </source>
</evidence>
<dbReference type="CDD" id="cd14686">
    <property type="entry name" value="bZIP"/>
    <property type="match status" value="1"/>
</dbReference>
<gene>
    <name evidence="3" type="ORF">L211DRAFT_870851</name>
</gene>
<feature type="coiled-coil region" evidence="1">
    <location>
        <begin position="497"/>
        <end position="545"/>
    </location>
</feature>
<organism evidence="3 4">
    <name type="scientific">Terfezia boudieri ATCC MYA-4762</name>
    <dbReference type="NCBI Taxonomy" id="1051890"/>
    <lineage>
        <taxon>Eukaryota</taxon>
        <taxon>Fungi</taxon>
        <taxon>Dikarya</taxon>
        <taxon>Ascomycota</taxon>
        <taxon>Pezizomycotina</taxon>
        <taxon>Pezizomycetes</taxon>
        <taxon>Pezizales</taxon>
        <taxon>Pezizaceae</taxon>
        <taxon>Terfezia</taxon>
    </lineage>
</organism>
<proteinExistence type="predicted"/>
<protein>
    <submittedName>
        <fullName evidence="3">Uncharacterized protein</fullName>
    </submittedName>
</protein>
<keyword evidence="1" id="KW-0175">Coiled coil</keyword>
<feature type="region of interest" description="Disordered" evidence="2">
    <location>
        <begin position="174"/>
        <end position="193"/>
    </location>
</feature>
<dbReference type="PANTHER" id="PTHR40130:SF1">
    <property type="entry name" value="SPINDLE POLE BODY-ASSOCIATED PROTEIN CUT12 DOMAIN-CONTAINING PROTEIN"/>
    <property type="match status" value="1"/>
</dbReference>
<feature type="region of interest" description="Disordered" evidence="2">
    <location>
        <begin position="377"/>
        <end position="405"/>
    </location>
</feature>
<evidence type="ECO:0000256" key="1">
    <source>
        <dbReference type="SAM" id="Coils"/>
    </source>
</evidence>
<dbReference type="Proteomes" id="UP000267821">
    <property type="component" value="Unassembled WGS sequence"/>
</dbReference>
<dbReference type="InParanoid" id="A0A3N4LHF8"/>
<feature type="region of interest" description="Disordered" evidence="2">
    <location>
        <begin position="103"/>
        <end position="150"/>
    </location>
</feature>
<accession>A0A3N4LHF8</accession>
<feature type="region of interest" description="Disordered" evidence="2">
    <location>
        <begin position="270"/>
        <end position="294"/>
    </location>
</feature>
<dbReference type="OrthoDB" id="3197614at2759"/>
<reference evidence="3 4" key="1">
    <citation type="journal article" date="2018" name="Nat. Ecol. Evol.">
        <title>Pezizomycetes genomes reveal the molecular basis of ectomycorrhizal truffle lifestyle.</title>
        <authorList>
            <person name="Murat C."/>
            <person name="Payen T."/>
            <person name="Noel B."/>
            <person name="Kuo A."/>
            <person name="Morin E."/>
            <person name="Chen J."/>
            <person name="Kohler A."/>
            <person name="Krizsan K."/>
            <person name="Balestrini R."/>
            <person name="Da Silva C."/>
            <person name="Montanini B."/>
            <person name="Hainaut M."/>
            <person name="Levati E."/>
            <person name="Barry K.W."/>
            <person name="Belfiori B."/>
            <person name="Cichocki N."/>
            <person name="Clum A."/>
            <person name="Dockter R.B."/>
            <person name="Fauchery L."/>
            <person name="Guy J."/>
            <person name="Iotti M."/>
            <person name="Le Tacon F."/>
            <person name="Lindquist E.A."/>
            <person name="Lipzen A."/>
            <person name="Malagnac F."/>
            <person name="Mello A."/>
            <person name="Molinier V."/>
            <person name="Miyauchi S."/>
            <person name="Poulain J."/>
            <person name="Riccioni C."/>
            <person name="Rubini A."/>
            <person name="Sitrit Y."/>
            <person name="Splivallo R."/>
            <person name="Traeger S."/>
            <person name="Wang M."/>
            <person name="Zifcakova L."/>
            <person name="Wipf D."/>
            <person name="Zambonelli A."/>
            <person name="Paolocci F."/>
            <person name="Nowrousian M."/>
            <person name="Ottonello S."/>
            <person name="Baldrian P."/>
            <person name="Spatafora J.W."/>
            <person name="Henrissat B."/>
            <person name="Nagy L.G."/>
            <person name="Aury J.M."/>
            <person name="Wincker P."/>
            <person name="Grigoriev I.V."/>
            <person name="Bonfante P."/>
            <person name="Martin F.M."/>
        </authorList>
    </citation>
    <scope>NUCLEOTIDE SEQUENCE [LARGE SCALE GENOMIC DNA]</scope>
    <source>
        <strain evidence="3 4">ATCC MYA-4762</strain>
    </source>
</reference>
<keyword evidence="4" id="KW-1185">Reference proteome</keyword>
<dbReference type="Gene3D" id="1.20.58.80">
    <property type="entry name" value="Phosphotransferase system, lactose/cellobiose-type IIA subunit"/>
    <property type="match status" value="1"/>
</dbReference>
<feature type="region of interest" description="Disordered" evidence="2">
    <location>
        <begin position="1"/>
        <end position="25"/>
    </location>
</feature>
<name>A0A3N4LHF8_9PEZI</name>
<dbReference type="PANTHER" id="PTHR40130">
    <property type="entry name" value="EXPRESSED PROTEIN"/>
    <property type="match status" value="1"/>
</dbReference>
<evidence type="ECO:0000313" key="4">
    <source>
        <dbReference type="Proteomes" id="UP000267821"/>
    </source>
</evidence>
<feature type="compositionally biased region" description="Basic and acidic residues" evidence="2">
    <location>
        <begin position="221"/>
        <end position="232"/>
    </location>
</feature>
<feature type="region of interest" description="Disordered" evidence="2">
    <location>
        <begin position="557"/>
        <end position="589"/>
    </location>
</feature>
<evidence type="ECO:0000256" key="2">
    <source>
        <dbReference type="SAM" id="MobiDB-lite"/>
    </source>
</evidence>
<dbReference type="EMBL" id="ML121577">
    <property type="protein sequence ID" value="RPB20101.1"/>
    <property type="molecule type" value="Genomic_DNA"/>
</dbReference>
<feature type="region of interest" description="Disordered" evidence="2">
    <location>
        <begin position="202"/>
        <end position="235"/>
    </location>
</feature>
<dbReference type="STRING" id="1051890.A0A3N4LHF8"/>
<sequence>MEASPLTQAHNHVTKAAQLTSSGSAHNLTPEILKEASKEHSLAADLFEKAGDLTTDPEAQRTLCLMKGHHRKLSQALTEAAAIKTSSKSSAVGGNGTGTPILIRSGSPGPMAHSETPTLRRAGSSNAEPDLSPQGFPPLSHPLSNTSRLGKSTPSLLVSNLASKRGIPPMQSVLTPVLSPATTPGASARRGNDFFTSNQLNQHLDAQRGPNAGVSGSKTRRGVEQVSRDSNKQGEAGFNKFYTSLETFVSRIGSPLAGPLGFAGMDLKPESKETSISSPTTDGELIDGSTVPAHPDKDGYSYGYGVTEMVQNLMPKAWWSGQDQGQAKPNVKARGIFGAANGGRSARPGWQGNESYYVVPTTKGDKTFPVSYAAVAGRAPSPPQEVSEDFSPLRPKKTDGGRRTRATADISITETIPEGDESKADLDQGKTMEELMLENQQLRQATDNLSRRLHTWEVNARDSRAMLDRSLMLYRNKPGSEGGSFGSVGDDRTADREKELQMEIRSLSGKVVELEAELEQLKLELDREKKENERSTKKANYYKERWDKLKMDARAKELRKQQGGGGAMPTVGEATPRSWGSRRASLETL</sequence>
<dbReference type="AlphaFoldDB" id="A0A3N4LHF8"/>